<comment type="caution">
    <text evidence="1">The sequence shown here is derived from an EMBL/GenBank/DDBJ whole genome shotgun (WGS) entry which is preliminary data.</text>
</comment>
<protein>
    <submittedName>
        <fullName evidence="1">Uncharacterized protein</fullName>
    </submittedName>
</protein>
<organism evidence="1 2">
    <name type="scientific">Xenotaenia resolanae</name>
    <dbReference type="NCBI Taxonomy" id="208358"/>
    <lineage>
        <taxon>Eukaryota</taxon>
        <taxon>Metazoa</taxon>
        <taxon>Chordata</taxon>
        <taxon>Craniata</taxon>
        <taxon>Vertebrata</taxon>
        <taxon>Euteleostomi</taxon>
        <taxon>Actinopterygii</taxon>
        <taxon>Neopterygii</taxon>
        <taxon>Teleostei</taxon>
        <taxon>Neoteleostei</taxon>
        <taxon>Acanthomorphata</taxon>
        <taxon>Ovalentaria</taxon>
        <taxon>Atherinomorphae</taxon>
        <taxon>Cyprinodontiformes</taxon>
        <taxon>Goodeidae</taxon>
        <taxon>Xenotaenia</taxon>
    </lineage>
</organism>
<accession>A0ABV0X495</accession>
<keyword evidence="2" id="KW-1185">Reference proteome</keyword>
<reference evidence="1 2" key="1">
    <citation type="submission" date="2021-06" db="EMBL/GenBank/DDBJ databases">
        <authorList>
            <person name="Palmer J.M."/>
        </authorList>
    </citation>
    <scope>NUCLEOTIDE SEQUENCE [LARGE SCALE GENOMIC DNA]</scope>
    <source>
        <strain evidence="1 2">XR_2019</strain>
        <tissue evidence="1">Muscle</tissue>
    </source>
</reference>
<dbReference type="EMBL" id="JAHRIM010084947">
    <property type="protein sequence ID" value="MEQ2276185.1"/>
    <property type="molecule type" value="Genomic_DNA"/>
</dbReference>
<dbReference type="Proteomes" id="UP001444071">
    <property type="component" value="Unassembled WGS sequence"/>
</dbReference>
<evidence type="ECO:0000313" key="1">
    <source>
        <dbReference type="EMBL" id="MEQ2276185.1"/>
    </source>
</evidence>
<proteinExistence type="predicted"/>
<gene>
    <name evidence="1" type="ORF">XENORESO_015213</name>
</gene>
<evidence type="ECO:0000313" key="2">
    <source>
        <dbReference type="Proteomes" id="UP001444071"/>
    </source>
</evidence>
<name>A0ABV0X495_9TELE</name>
<sequence>MLVVKDIGEKGNFNKHLIFLSECVCVCLCVNGVYCMCSCLEAQKPQSTWGAKETILCVCVLLHGLGKCVLKEEPSCKHLCKSEQNGSRLFSLHKPGECFKESSYWGKKQRPLEKPLKITLTRFFHFIIIGEKARVGIKFMSYDNIKLSFTVFTQNSVKNYLTDLTEQQQSLYYRKN</sequence>